<feature type="transmembrane region" description="Helical" evidence="6">
    <location>
        <begin position="36"/>
        <end position="57"/>
    </location>
</feature>
<keyword evidence="9" id="KW-1185">Reference proteome</keyword>
<dbReference type="InterPro" id="IPR032816">
    <property type="entry name" value="VTT_dom"/>
</dbReference>
<dbReference type="AlphaFoldDB" id="A0A917CLJ7"/>
<evidence type="ECO:0000256" key="2">
    <source>
        <dbReference type="ARBA" id="ARBA00022475"/>
    </source>
</evidence>
<comment type="similarity">
    <text evidence="6">Belongs to the TVP38/TMEM64 family.</text>
</comment>
<organism evidence="8 9">
    <name type="scientific">Paenibacillus albidus</name>
    <dbReference type="NCBI Taxonomy" id="2041023"/>
    <lineage>
        <taxon>Bacteria</taxon>
        <taxon>Bacillati</taxon>
        <taxon>Bacillota</taxon>
        <taxon>Bacilli</taxon>
        <taxon>Bacillales</taxon>
        <taxon>Paenibacillaceae</taxon>
        <taxon>Paenibacillus</taxon>
    </lineage>
</organism>
<reference evidence="8" key="1">
    <citation type="journal article" date="2014" name="Int. J. Syst. Evol. Microbiol.">
        <title>Complete genome sequence of Corynebacterium casei LMG S-19264T (=DSM 44701T), isolated from a smear-ripened cheese.</title>
        <authorList>
            <consortium name="US DOE Joint Genome Institute (JGI-PGF)"/>
            <person name="Walter F."/>
            <person name="Albersmeier A."/>
            <person name="Kalinowski J."/>
            <person name="Ruckert C."/>
        </authorList>
    </citation>
    <scope>NUCLEOTIDE SEQUENCE</scope>
    <source>
        <strain evidence="8">CGMCC 1.16134</strain>
    </source>
</reference>
<keyword evidence="2 6" id="KW-1003">Cell membrane</keyword>
<keyword evidence="3 6" id="KW-0812">Transmembrane</keyword>
<sequence length="203" mass="21727">MNMRKWLAAILYVSGTITAFIYRYDILSWMKEDHPLVLLIGTATLLAMFPVVPYKAVISLFGYAYGSVAGAAICWAATTLAAALMFGGVKYLFKDRARAYLASVPSLAKFTEAVERRPFASVILARLAPVIPQTAVNVYAGAAALPFWNFLAATGIGKIPGIALFAFLGGNALQSPASAVAAILLYLAVLGLAWLGLRSRTFK</sequence>
<feature type="transmembrane region" description="Helical" evidence="6">
    <location>
        <begin position="179"/>
        <end position="197"/>
    </location>
</feature>
<feature type="transmembrane region" description="Helical" evidence="6">
    <location>
        <begin position="147"/>
        <end position="167"/>
    </location>
</feature>
<dbReference type="PANTHER" id="PTHR12677:SF59">
    <property type="entry name" value="GOLGI APPARATUS MEMBRANE PROTEIN TVP38-RELATED"/>
    <property type="match status" value="1"/>
</dbReference>
<evidence type="ECO:0000313" key="8">
    <source>
        <dbReference type="EMBL" id="GGF92424.1"/>
    </source>
</evidence>
<evidence type="ECO:0000256" key="5">
    <source>
        <dbReference type="ARBA" id="ARBA00023136"/>
    </source>
</evidence>
<evidence type="ECO:0000256" key="6">
    <source>
        <dbReference type="RuleBase" id="RU366058"/>
    </source>
</evidence>
<dbReference type="InterPro" id="IPR015414">
    <property type="entry name" value="TMEM64"/>
</dbReference>
<evidence type="ECO:0000256" key="4">
    <source>
        <dbReference type="ARBA" id="ARBA00022989"/>
    </source>
</evidence>
<proteinExistence type="inferred from homology"/>
<keyword evidence="4 6" id="KW-1133">Transmembrane helix</keyword>
<feature type="transmembrane region" description="Helical" evidence="6">
    <location>
        <begin position="6"/>
        <end position="24"/>
    </location>
</feature>
<evidence type="ECO:0000259" key="7">
    <source>
        <dbReference type="Pfam" id="PF09335"/>
    </source>
</evidence>
<keyword evidence="5 6" id="KW-0472">Membrane</keyword>
<comment type="subcellular location">
    <subcellularLocation>
        <location evidence="1 6">Cell membrane</location>
        <topology evidence="1 6">Multi-pass membrane protein</topology>
    </subcellularLocation>
</comment>
<name>A0A917CLJ7_9BACL</name>
<reference evidence="8" key="2">
    <citation type="submission" date="2020-09" db="EMBL/GenBank/DDBJ databases">
        <authorList>
            <person name="Sun Q."/>
            <person name="Zhou Y."/>
        </authorList>
    </citation>
    <scope>NUCLEOTIDE SEQUENCE</scope>
    <source>
        <strain evidence="8">CGMCC 1.16134</strain>
    </source>
</reference>
<dbReference type="GO" id="GO:0005886">
    <property type="term" value="C:plasma membrane"/>
    <property type="evidence" value="ECO:0007669"/>
    <property type="project" value="UniProtKB-SubCell"/>
</dbReference>
<protein>
    <recommendedName>
        <fullName evidence="6">TVP38/TMEM64 family membrane protein</fullName>
    </recommendedName>
</protein>
<dbReference type="PANTHER" id="PTHR12677">
    <property type="entry name" value="GOLGI APPARATUS MEMBRANE PROTEIN TVP38-RELATED"/>
    <property type="match status" value="1"/>
</dbReference>
<comment type="caution">
    <text evidence="8">The sequence shown here is derived from an EMBL/GenBank/DDBJ whole genome shotgun (WGS) entry which is preliminary data.</text>
</comment>
<evidence type="ECO:0000313" key="9">
    <source>
        <dbReference type="Proteomes" id="UP000637643"/>
    </source>
</evidence>
<evidence type="ECO:0000256" key="3">
    <source>
        <dbReference type="ARBA" id="ARBA00022692"/>
    </source>
</evidence>
<feature type="transmembrane region" description="Helical" evidence="6">
    <location>
        <begin position="63"/>
        <end position="86"/>
    </location>
</feature>
<dbReference type="EMBL" id="BMKR01000019">
    <property type="protein sequence ID" value="GGF92424.1"/>
    <property type="molecule type" value="Genomic_DNA"/>
</dbReference>
<dbReference type="Proteomes" id="UP000637643">
    <property type="component" value="Unassembled WGS sequence"/>
</dbReference>
<dbReference type="Pfam" id="PF09335">
    <property type="entry name" value="VTT_dom"/>
    <property type="match status" value="1"/>
</dbReference>
<feature type="domain" description="VTT" evidence="7">
    <location>
        <begin position="52"/>
        <end position="169"/>
    </location>
</feature>
<gene>
    <name evidence="8" type="ORF">GCM10010912_41780</name>
</gene>
<evidence type="ECO:0000256" key="1">
    <source>
        <dbReference type="ARBA" id="ARBA00004651"/>
    </source>
</evidence>
<accession>A0A917CLJ7</accession>